<dbReference type="AlphaFoldDB" id="A0A0F9NAY8"/>
<name>A0A0F9NAY8_9ZZZZ</name>
<dbReference type="EMBL" id="LAZR01008479">
    <property type="protein sequence ID" value="KKM78532.1"/>
    <property type="molecule type" value="Genomic_DNA"/>
</dbReference>
<reference evidence="1" key="1">
    <citation type="journal article" date="2015" name="Nature">
        <title>Complex archaea that bridge the gap between prokaryotes and eukaryotes.</title>
        <authorList>
            <person name="Spang A."/>
            <person name="Saw J.H."/>
            <person name="Jorgensen S.L."/>
            <person name="Zaremba-Niedzwiedzka K."/>
            <person name="Martijn J."/>
            <person name="Lind A.E."/>
            <person name="van Eijk R."/>
            <person name="Schleper C."/>
            <person name="Guy L."/>
            <person name="Ettema T.J."/>
        </authorList>
    </citation>
    <scope>NUCLEOTIDE SEQUENCE</scope>
</reference>
<protein>
    <submittedName>
        <fullName evidence="1">Uncharacterized protein</fullName>
    </submittedName>
</protein>
<sequence>MTDKHTPIEALEVCAEQLRRVQHRGYRHVVPADGPGIERYGSVEDSDIAAERLARAAIKAVKGKA</sequence>
<gene>
    <name evidence="1" type="ORF">LCGC14_1359170</name>
</gene>
<comment type="caution">
    <text evidence="1">The sequence shown here is derived from an EMBL/GenBank/DDBJ whole genome shotgun (WGS) entry which is preliminary data.</text>
</comment>
<evidence type="ECO:0000313" key="1">
    <source>
        <dbReference type="EMBL" id="KKM78532.1"/>
    </source>
</evidence>
<accession>A0A0F9NAY8</accession>
<organism evidence="1">
    <name type="scientific">marine sediment metagenome</name>
    <dbReference type="NCBI Taxonomy" id="412755"/>
    <lineage>
        <taxon>unclassified sequences</taxon>
        <taxon>metagenomes</taxon>
        <taxon>ecological metagenomes</taxon>
    </lineage>
</organism>
<proteinExistence type="predicted"/>